<protein>
    <submittedName>
        <fullName>TCDD-aryl hydrocarbon hydroxylase</fullName>
    </submittedName>
</protein>
<name>Q9PRY5_CHICK</name>
<reference key="1">
    <citation type="journal article" date="1994" name="J. Biol. Chem.">
        <title>Purification and biochemical characterization of two major cytochrome P-450 isoforms induced by 2,3,7,8-tetrachlorodibenzo-p-dioxin in chick embryo liver.</title>
        <authorList>
            <person name="Rifkind A.B."/>
            <person name="Kanetoshi A."/>
            <person name="Orlinick J."/>
            <person name="Capdevila J.H."/>
            <person name="Lee C."/>
        </authorList>
    </citation>
    <scope>PROTEIN SEQUENCE</scope>
</reference>
<keyword id="KW-0903">Direct protein sequencing</keyword>
<dbReference type="AlphaFoldDB" id="Q9PRY5"/>
<organism>
    <name type="scientific">Gallus gallus</name>
    <name type="common">Chicken</name>
    <dbReference type="NCBI Taxonomy" id="9031"/>
    <lineage>
        <taxon>Eukaryota</taxon>
        <taxon>Metazoa</taxon>
        <taxon>Chordata</taxon>
        <taxon>Craniata</taxon>
        <taxon>Vertebrata</taxon>
        <taxon>Euteleostomi</taxon>
        <taxon>Archelosauria</taxon>
        <taxon>Archosauria</taxon>
        <taxon>Dinosauria</taxon>
        <taxon>Saurischia</taxon>
        <taxon>Theropoda</taxon>
        <taxon>Coelurosauria</taxon>
        <taxon>Aves</taxon>
        <taxon>Neognathae</taxon>
        <taxon>Galloanserae</taxon>
        <taxon>Galliformes</taxon>
        <taxon>Phasianidae</taxon>
        <taxon>Phasianinae</taxon>
        <taxon>Gallus</taxon>
    </lineage>
</organism>
<sequence>AAGPQAAMEQASSPGLISATEVLVA</sequence>
<dbReference type="HOGENOM" id="CLU_001570_22_0_1"/>
<proteinExistence type="evidence at protein level"/>
<accession>Q9PRY5</accession>